<evidence type="ECO:0000313" key="3">
    <source>
        <dbReference type="Proteomes" id="UP000076632"/>
    </source>
</evidence>
<evidence type="ECO:0000313" key="2">
    <source>
        <dbReference type="EMBL" id="KZF25492.1"/>
    </source>
</evidence>
<name>A0A165IX01_XYLHT</name>
<protein>
    <recommendedName>
        <fullName evidence="1">SnoaL-like domain-containing protein</fullName>
    </recommendedName>
</protein>
<feature type="domain" description="SnoaL-like" evidence="1">
    <location>
        <begin position="32"/>
        <end position="116"/>
    </location>
</feature>
<keyword evidence="3" id="KW-1185">Reference proteome</keyword>
<dbReference type="Pfam" id="PF12680">
    <property type="entry name" value="SnoaL_2"/>
    <property type="match status" value="1"/>
</dbReference>
<organism evidence="2 3">
    <name type="scientific">Xylona heveae (strain CBS 132557 / TC161)</name>
    <dbReference type="NCBI Taxonomy" id="1328760"/>
    <lineage>
        <taxon>Eukaryota</taxon>
        <taxon>Fungi</taxon>
        <taxon>Dikarya</taxon>
        <taxon>Ascomycota</taxon>
        <taxon>Pezizomycotina</taxon>
        <taxon>Xylonomycetes</taxon>
        <taxon>Xylonales</taxon>
        <taxon>Xylonaceae</taxon>
        <taxon>Xylona</taxon>
    </lineage>
</organism>
<dbReference type="GeneID" id="28901985"/>
<proteinExistence type="predicted"/>
<dbReference type="RefSeq" id="XP_018191047.1">
    <property type="nucleotide sequence ID" value="XM_018336848.1"/>
</dbReference>
<dbReference type="Gene3D" id="3.10.450.50">
    <property type="match status" value="1"/>
</dbReference>
<dbReference type="InterPro" id="IPR032710">
    <property type="entry name" value="NTF2-like_dom_sf"/>
</dbReference>
<dbReference type="InParanoid" id="A0A165IX01"/>
<dbReference type="AlphaFoldDB" id="A0A165IX01"/>
<dbReference type="OMA" id="DIQFTHN"/>
<evidence type="ECO:0000259" key="1">
    <source>
        <dbReference type="Pfam" id="PF12680"/>
    </source>
</evidence>
<sequence length="139" mass="16110">MLISRTLYPSYEMAVSTPEELRARAVKIMQLLFNKKDLETVSFFIHEQSEFYHDDRPPVFGRAAFLAGWEKACKFMPDFQLDIINSVVDGRRVWLFSEISGLPNGVKKDSIDMMTFDETGLLIRSKDVQRIKNDNRLDA</sequence>
<dbReference type="EMBL" id="KV407455">
    <property type="protein sequence ID" value="KZF25492.1"/>
    <property type="molecule type" value="Genomic_DNA"/>
</dbReference>
<dbReference type="InterPro" id="IPR037401">
    <property type="entry name" value="SnoaL-like"/>
</dbReference>
<gene>
    <name evidence="2" type="ORF">L228DRAFT_77670</name>
</gene>
<dbReference type="SUPFAM" id="SSF54427">
    <property type="entry name" value="NTF2-like"/>
    <property type="match status" value="1"/>
</dbReference>
<dbReference type="Proteomes" id="UP000076632">
    <property type="component" value="Unassembled WGS sequence"/>
</dbReference>
<dbReference type="OrthoDB" id="4112712at2759"/>
<accession>A0A165IX01</accession>
<reference evidence="2 3" key="1">
    <citation type="journal article" date="2016" name="Fungal Biol.">
        <title>The genome of Xylona heveae provides a window into fungal endophytism.</title>
        <authorList>
            <person name="Gazis R."/>
            <person name="Kuo A."/>
            <person name="Riley R."/>
            <person name="LaButti K."/>
            <person name="Lipzen A."/>
            <person name="Lin J."/>
            <person name="Amirebrahimi M."/>
            <person name="Hesse C.N."/>
            <person name="Spatafora J.W."/>
            <person name="Henrissat B."/>
            <person name="Hainaut M."/>
            <person name="Grigoriev I.V."/>
            <person name="Hibbett D.S."/>
        </authorList>
    </citation>
    <scope>NUCLEOTIDE SEQUENCE [LARGE SCALE GENOMIC DNA]</scope>
    <source>
        <strain evidence="2 3">TC161</strain>
    </source>
</reference>